<evidence type="ECO:0000313" key="7">
    <source>
        <dbReference type="Proteomes" id="UP001501490"/>
    </source>
</evidence>
<evidence type="ECO:0000259" key="5">
    <source>
        <dbReference type="PROSITE" id="PS50977"/>
    </source>
</evidence>
<dbReference type="PANTHER" id="PTHR47506:SF6">
    <property type="entry name" value="HTH-TYPE TRANSCRIPTIONAL REPRESSOR NEMR"/>
    <property type="match status" value="1"/>
</dbReference>
<dbReference type="Proteomes" id="UP001501490">
    <property type="component" value="Unassembled WGS sequence"/>
</dbReference>
<comment type="caution">
    <text evidence="6">The sequence shown here is derived from an EMBL/GenBank/DDBJ whole genome shotgun (WGS) entry which is preliminary data.</text>
</comment>
<evidence type="ECO:0000313" key="6">
    <source>
        <dbReference type="EMBL" id="GAA3613151.1"/>
    </source>
</evidence>
<dbReference type="InterPro" id="IPR009057">
    <property type="entry name" value="Homeodomain-like_sf"/>
</dbReference>
<feature type="DNA-binding region" description="H-T-H motif" evidence="4">
    <location>
        <begin position="43"/>
        <end position="62"/>
    </location>
</feature>
<name>A0ABP6ZNK3_9ACTN</name>
<keyword evidence="1" id="KW-0805">Transcription regulation</keyword>
<dbReference type="SUPFAM" id="SSF48498">
    <property type="entry name" value="Tetracyclin repressor-like, C-terminal domain"/>
    <property type="match status" value="1"/>
</dbReference>
<protein>
    <submittedName>
        <fullName evidence="6">TetR/AcrR family transcriptional regulator</fullName>
    </submittedName>
</protein>
<dbReference type="EMBL" id="BAABAB010000009">
    <property type="protein sequence ID" value="GAA3613151.1"/>
    <property type="molecule type" value="Genomic_DNA"/>
</dbReference>
<dbReference type="RefSeq" id="WP_344802723.1">
    <property type="nucleotide sequence ID" value="NZ_BAABAB010000009.1"/>
</dbReference>
<evidence type="ECO:0000256" key="2">
    <source>
        <dbReference type="ARBA" id="ARBA00023125"/>
    </source>
</evidence>
<accession>A0ABP6ZNK3</accession>
<evidence type="ECO:0000256" key="1">
    <source>
        <dbReference type="ARBA" id="ARBA00023015"/>
    </source>
</evidence>
<dbReference type="Gene3D" id="1.10.10.60">
    <property type="entry name" value="Homeodomain-like"/>
    <property type="match status" value="1"/>
</dbReference>
<proteinExistence type="predicted"/>
<dbReference type="SUPFAM" id="SSF46689">
    <property type="entry name" value="Homeodomain-like"/>
    <property type="match status" value="1"/>
</dbReference>
<keyword evidence="7" id="KW-1185">Reference proteome</keyword>
<reference evidence="7" key="1">
    <citation type="journal article" date="2019" name="Int. J. Syst. Evol. Microbiol.">
        <title>The Global Catalogue of Microorganisms (GCM) 10K type strain sequencing project: providing services to taxonomists for standard genome sequencing and annotation.</title>
        <authorList>
            <consortium name="The Broad Institute Genomics Platform"/>
            <consortium name="The Broad Institute Genome Sequencing Center for Infectious Disease"/>
            <person name="Wu L."/>
            <person name="Ma J."/>
        </authorList>
    </citation>
    <scope>NUCLEOTIDE SEQUENCE [LARGE SCALE GENOMIC DNA]</scope>
    <source>
        <strain evidence="7">JCM 16929</strain>
    </source>
</reference>
<organism evidence="6 7">
    <name type="scientific">Microlunatus ginsengisoli</name>
    <dbReference type="NCBI Taxonomy" id="363863"/>
    <lineage>
        <taxon>Bacteria</taxon>
        <taxon>Bacillati</taxon>
        <taxon>Actinomycetota</taxon>
        <taxon>Actinomycetes</taxon>
        <taxon>Propionibacteriales</taxon>
        <taxon>Propionibacteriaceae</taxon>
        <taxon>Microlunatus</taxon>
    </lineage>
</organism>
<gene>
    <name evidence="6" type="ORF">GCM10022236_13710</name>
</gene>
<dbReference type="InterPro" id="IPR036271">
    <property type="entry name" value="Tet_transcr_reg_TetR-rel_C_sf"/>
</dbReference>
<keyword evidence="2 4" id="KW-0238">DNA-binding</keyword>
<sequence length="214" mass="23210">MAEARQFRRTSTDRASSAGDEARGRILAVAFASIAEKGYRGTSIAQVAAEAGISQSGLLHHFPTKQALLIAVLDYRSRLDRELFQAGGATVTGWAALEGWVELARINTRRPQMVQMFVTLSAEATDPDHPAHEWLRSHYRMVSSELSKALAAGIADGTVSPDLPIDTVVRLTVAVMDGLQLQWLATGGRIDLAAEFAAYVRQLEQTWAITPPPA</sequence>
<dbReference type="PRINTS" id="PR00455">
    <property type="entry name" value="HTHTETR"/>
</dbReference>
<dbReference type="PROSITE" id="PS50977">
    <property type="entry name" value="HTH_TETR_2"/>
    <property type="match status" value="1"/>
</dbReference>
<evidence type="ECO:0000256" key="3">
    <source>
        <dbReference type="ARBA" id="ARBA00023163"/>
    </source>
</evidence>
<evidence type="ECO:0000256" key="4">
    <source>
        <dbReference type="PROSITE-ProRule" id="PRU00335"/>
    </source>
</evidence>
<keyword evidence="3" id="KW-0804">Transcription</keyword>
<dbReference type="InterPro" id="IPR001647">
    <property type="entry name" value="HTH_TetR"/>
</dbReference>
<feature type="domain" description="HTH tetR-type" evidence="5">
    <location>
        <begin position="20"/>
        <end position="80"/>
    </location>
</feature>
<dbReference type="PANTHER" id="PTHR47506">
    <property type="entry name" value="TRANSCRIPTIONAL REGULATORY PROTEIN"/>
    <property type="match status" value="1"/>
</dbReference>
<dbReference type="Gene3D" id="1.10.357.10">
    <property type="entry name" value="Tetracycline Repressor, domain 2"/>
    <property type="match status" value="1"/>
</dbReference>
<dbReference type="Pfam" id="PF00440">
    <property type="entry name" value="TetR_N"/>
    <property type="match status" value="1"/>
</dbReference>